<reference evidence="2 3" key="1">
    <citation type="submission" date="2023-05" db="EMBL/GenBank/DDBJ databases">
        <title>B98-5 Cell Line De Novo Hybrid Assembly: An Optical Mapping Approach.</title>
        <authorList>
            <person name="Kananen K."/>
            <person name="Auerbach J.A."/>
            <person name="Kautto E."/>
            <person name="Blachly J.S."/>
        </authorList>
    </citation>
    <scope>NUCLEOTIDE SEQUENCE [LARGE SCALE GENOMIC DNA]</scope>
    <source>
        <strain evidence="2">B95-8</strain>
        <tissue evidence="2">Cell line</tissue>
    </source>
</reference>
<protein>
    <submittedName>
        <fullName evidence="2">Uncharacterized protein</fullName>
    </submittedName>
</protein>
<name>A0ABQ9UPX7_SAGOE</name>
<evidence type="ECO:0000313" key="2">
    <source>
        <dbReference type="EMBL" id="KAK2099140.1"/>
    </source>
</evidence>
<sequence length="69" mass="7475">MPGMQGEPPGSPEQRTLMFPPSKASTWGHGLTSAILSRPSDEHHPEVKADGYVDNLAEAVDLLLQHVDK</sequence>
<evidence type="ECO:0000256" key="1">
    <source>
        <dbReference type="SAM" id="MobiDB-lite"/>
    </source>
</evidence>
<accession>A0ABQ9UPX7</accession>
<evidence type="ECO:0000313" key="3">
    <source>
        <dbReference type="Proteomes" id="UP001266305"/>
    </source>
</evidence>
<proteinExistence type="predicted"/>
<feature type="region of interest" description="Disordered" evidence="1">
    <location>
        <begin position="1"/>
        <end position="26"/>
    </location>
</feature>
<dbReference type="Proteomes" id="UP001266305">
    <property type="component" value="Unassembled WGS sequence"/>
</dbReference>
<gene>
    <name evidence="2" type="ORF">P7K49_024591</name>
</gene>
<comment type="caution">
    <text evidence="2">The sequence shown here is derived from an EMBL/GenBank/DDBJ whole genome shotgun (WGS) entry which is preliminary data.</text>
</comment>
<dbReference type="EMBL" id="JASSZA010000011">
    <property type="protein sequence ID" value="KAK2099140.1"/>
    <property type="molecule type" value="Genomic_DNA"/>
</dbReference>
<organism evidence="2 3">
    <name type="scientific">Saguinus oedipus</name>
    <name type="common">Cotton-top tamarin</name>
    <name type="synonym">Oedipomidas oedipus</name>
    <dbReference type="NCBI Taxonomy" id="9490"/>
    <lineage>
        <taxon>Eukaryota</taxon>
        <taxon>Metazoa</taxon>
        <taxon>Chordata</taxon>
        <taxon>Craniata</taxon>
        <taxon>Vertebrata</taxon>
        <taxon>Euteleostomi</taxon>
        <taxon>Mammalia</taxon>
        <taxon>Eutheria</taxon>
        <taxon>Euarchontoglires</taxon>
        <taxon>Primates</taxon>
        <taxon>Haplorrhini</taxon>
        <taxon>Platyrrhini</taxon>
        <taxon>Cebidae</taxon>
        <taxon>Callitrichinae</taxon>
        <taxon>Saguinus</taxon>
    </lineage>
</organism>
<keyword evidence="3" id="KW-1185">Reference proteome</keyword>